<proteinExistence type="predicted"/>
<sequence>MKKLTEKDILKIYLLLDKLNEIFHDEERTLDQGIISRFADNYYPTIHKLYYETVWNALTVQQRKDILGEDFIEGIYDKDYFILQEYSLEEKDLMKLRDSL</sequence>
<evidence type="ECO:0000313" key="1">
    <source>
        <dbReference type="EMBL" id="OOF53939.1"/>
    </source>
</evidence>
<dbReference type="RefSeq" id="WP_179108670.1">
    <property type="nucleotide sequence ID" value="NZ_MLHO01000057.1"/>
</dbReference>
<accession>A0A1V3JB96</accession>
<organism evidence="1 2">
    <name type="scientific">Rodentibacter genomosp. 2</name>
    <dbReference type="NCBI Taxonomy" id="1908266"/>
    <lineage>
        <taxon>Bacteria</taxon>
        <taxon>Pseudomonadati</taxon>
        <taxon>Pseudomonadota</taxon>
        <taxon>Gammaproteobacteria</taxon>
        <taxon>Pasteurellales</taxon>
        <taxon>Pasteurellaceae</taxon>
        <taxon>Rodentibacter</taxon>
    </lineage>
</organism>
<comment type="caution">
    <text evidence="1">The sequence shown here is derived from an EMBL/GenBank/DDBJ whole genome shotgun (WGS) entry which is preliminary data.</text>
</comment>
<reference evidence="1 2" key="1">
    <citation type="submission" date="2016-10" db="EMBL/GenBank/DDBJ databases">
        <title>Rodentibacter gen. nov. and new species.</title>
        <authorList>
            <person name="Christensen H."/>
        </authorList>
    </citation>
    <scope>NUCLEOTIDE SEQUENCE [LARGE SCALE GENOMIC DNA]</scope>
    <source>
        <strain evidence="1 2">1996246016</strain>
    </source>
</reference>
<name>A0A1V3JB96_9PAST</name>
<protein>
    <submittedName>
        <fullName evidence="1">Uncharacterized protein</fullName>
    </submittedName>
</protein>
<dbReference type="EMBL" id="MLHO01000057">
    <property type="protein sequence ID" value="OOF53939.1"/>
    <property type="molecule type" value="Genomic_DNA"/>
</dbReference>
<dbReference type="AlphaFoldDB" id="A0A1V3JB96"/>
<dbReference type="STRING" id="1908266.BKK55_10600"/>
<dbReference type="Proteomes" id="UP000188541">
    <property type="component" value="Unassembled WGS sequence"/>
</dbReference>
<evidence type="ECO:0000313" key="2">
    <source>
        <dbReference type="Proteomes" id="UP000188541"/>
    </source>
</evidence>
<keyword evidence="2" id="KW-1185">Reference proteome</keyword>
<gene>
    <name evidence="1" type="ORF">BKK55_10600</name>
</gene>